<evidence type="ECO:0008006" key="5">
    <source>
        <dbReference type="Google" id="ProtNLM"/>
    </source>
</evidence>
<evidence type="ECO:0000313" key="1">
    <source>
        <dbReference type="EMBL" id="ASS89521.1"/>
    </source>
</evidence>
<proteinExistence type="predicted"/>
<dbReference type="Proteomes" id="UP000214606">
    <property type="component" value="Chromosome"/>
</dbReference>
<dbReference type="AlphaFoldDB" id="A0A165WS98"/>
<evidence type="ECO:0000313" key="2">
    <source>
        <dbReference type="EMBL" id="KZN95263.1"/>
    </source>
</evidence>
<dbReference type="STRING" id="33936.AZI98_14765"/>
<reference evidence="1 4" key="2">
    <citation type="submission" date="2016-10" db="EMBL/GenBank/DDBJ databases">
        <title>The whole genome sequencing and assembly of Aeribacillus pallidus KCTC3564 strain.</title>
        <authorList>
            <person name="Lee Y.-J."/>
            <person name="Park M.-K."/>
            <person name="Yi H."/>
            <person name="Bahn Y.-S."/>
            <person name="Kim J.F."/>
            <person name="Lee D.-W."/>
        </authorList>
    </citation>
    <scope>NUCLEOTIDE SEQUENCE [LARGE SCALE GENOMIC DNA]</scope>
    <source>
        <strain evidence="1 4">KCTC3564</strain>
    </source>
</reference>
<reference evidence="2 3" key="1">
    <citation type="submission" date="2016-04" db="EMBL/GenBank/DDBJ databases">
        <title>Draft genome sequence of Aeribacillus pallidus 8m3 from petroleum reservoir.</title>
        <authorList>
            <person name="Poltaraus A.B."/>
            <person name="Nazina T.N."/>
            <person name="Tourova T.P."/>
            <person name="Malakho S.M."/>
            <person name="Korshunova A.V."/>
            <person name="Sokolova D.S."/>
        </authorList>
    </citation>
    <scope>NUCLEOTIDE SEQUENCE [LARGE SCALE GENOMIC DNA]</scope>
    <source>
        <strain evidence="2 3">8m3</strain>
    </source>
</reference>
<dbReference type="RefSeq" id="WP_063389028.1">
    <property type="nucleotide sequence ID" value="NZ_CP017703.1"/>
</dbReference>
<dbReference type="SUPFAM" id="SSF55729">
    <property type="entry name" value="Acyl-CoA N-acyltransferases (Nat)"/>
    <property type="match status" value="1"/>
</dbReference>
<dbReference type="Proteomes" id="UP000076476">
    <property type="component" value="Unassembled WGS sequence"/>
</dbReference>
<dbReference type="KEGG" id="apak:AP3564_03980"/>
<dbReference type="EMBL" id="LWBR01000058">
    <property type="protein sequence ID" value="KZN95263.1"/>
    <property type="molecule type" value="Genomic_DNA"/>
</dbReference>
<dbReference type="GeneID" id="301127811"/>
<gene>
    <name evidence="1" type="ORF">AP3564_03980</name>
    <name evidence="2" type="ORF">AZI98_14765</name>
</gene>
<evidence type="ECO:0000313" key="3">
    <source>
        <dbReference type="Proteomes" id="UP000076476"/>
    </source>
</evidence>
<keyword evidence="3" id="KW-1185">Reference proteome</keyword>
<dbReference type="OrthoDB" id="2678531at2"/>
<dbReference type="EMBL" id="CP017703">
    <property type="protein sequence ID" value="ASS89521.1"/>
    <property type="molecule type" value="Genomic_DNA"/>
</dbReference>
<accession>A0A165WS98</accession>
<protein>
    <recommendedName>
        <fullName evidence="5">N-acetyltransferase domain-containing protein</fullName>
    </recommendedName>
</protein>
<dbReference type="InterPro" id="IPR016181">
    <property type="entry name" value="Acyl_CoA_acyltransferase"/>
</dbReference>
<sequence>MYYSLRFAEREDLKTIQQFADQAGVSTEGFDNSHFIIMETDHGEIAGCLGMEVINQDGLLRSCVVSSNLNQGHIISLLKSADLLMEQFRLKNIYFAVNKNSVAELLEILGFKRIQADELPSHMLASNLMNQLVSVPNVEFMVK</sequence>
<organism evidence="2 3">
    <name type="scientific">Aeribacillus pallidus</name>
    <dbReference type="NCBI Taxonomy" id="33936"/>
    <lineage>
        <taxon>Bacteria</taxon>
        <taxon>Bacillati</taxon>
        <taxon>Bacillota</taxon>
        <taxon>Bacilli</taxon>
        <taxon>Bacillales</taxon>
        <taxon>Bacillaceae</taxon>
        <taxon>Aeribacillus</taxon>
    </lineage>
</organism>
<evidence type="ECO:0000313" key="4">
    <source>
        <dbReference type="Proteomes" id="UP000214606"/>
    </source>
</evidence>
<name>A0A165WS98_9BACI</name>